<dbReference type="InterPro" id="IPR016718">
    <property type="entry name" value="rRNA_m1G-MeTrfase_A_prd"/>
</dbReference>
<comment type="caution">
    <text evidence="2">The sequence shown here is derived from an EMBL/GenBank/DDBJ whole genome shotgun (WGS) entry which is preliminary data.</text>
</comment>
<keyword evidence="2" id="KW-0808">Transferase</keyword>
<protein>
    <submittedName>
        <fullName evidence="2">Methyltransferase domain-containing protein</fullName>
    </submittedName>
</protein>
<evidence type="ECO:0000259" key="1">
    <source>
        <dbReference type="Pfam" id="PF21302"/>
    </source>
</evidence>
<dbReference type="Gene3D" id="3.40.50.150">
    <property type="entry name" value="Vaccinia Virus protein VP39"/>
    <property type="match status" value="1"/>
</dbReference>
<keyword evidence="3" id="KW-1185">Reference proteome</keyword>
<dbReference type="SUPFAM" id="SSF53335">
    <property type="entry name" value="S-adenosyl-L-methionine-dependent methyltransferases"/>
    <property type="match status" value="1"/>
</dbReference>
<accession>A0ABP3YM43</accession>
<dbReference type="InterPro" id="IPR048647">
    <property type="entry name" value="RlmA_N"/>
</dbReference>
<dbReference type="Proteomes" id="UP001499967">
    <property type="component" value="Unassembled WGS sequence"/>
</dbReference>
<evidence type="ECO:0000313" key="3">
    <source>
        <dbReference type="Proteomes" id="UP001499967"/>
    </source>
</evidence>
<gene>
    <name evidence="2" type="ORF">GCM10009559_51850</name>
</gene>
<sequence>MRRDDSDMAHPHSPPSALDAVAPRLCCPACDDALHRDGPSLVCAAGHTFDVARQGYVNLIGGRRRHRGDDSRMVAARERFLAAGHFRPVSRALAELAAEHTRSVDGVVVDLAGGTGHHLSAVLDACPRRFGLCIDASAPALRRAARAHPRAAAVGADVWARLPLRDATACAVLSVFGPRGIAEVERVLAPDGVVVVAGPCPDHLQELGRLVGGVGIDPRRPERLAASLRRFERLAERVVRGRIALGREEAHAAVAMGPSARHLSEDQLARAIARLPEPVEVTVSVEVSVHRPVTGGAR</sequence>
<proteinExistence type="predicted"/>
<dbReference type="GO" id="GO:0008168">
    <property type="term" value="F:methyltransferase activity"/>
    <property type="evidence" value="ECO:0007669"/>
    <property type="project" value="UniProtKB-KW"/>
</dbReference>
<name>A0ABP3YM43_9PSEU</name>
<organism evidence="2 3">
    <name type="scientific">Pseudonocardia zijingensis</name>
    <dbReference type="NCBI Taxonomy" id="153376"/>
    <lineage>
        <taxon>Bacteria</taxon>
        <taxon>Bacillati</taxon>
        <taxon>Actinomycetota</taxon>
        <taxon>Actinomycetes</taxon>
        <taxon>Pseudonocardiales</taxon>
        <taxon>Pseudonocardiaceae</taxon>
        <taxon>Pseudonocardia</taxon>
    </lineage>
</organism>
<dbReference type="Pfam" id="PF21302">
    <property type="entry name" value="Zn_ribbon_RlmA"/>
    <property type="match status" value="1"/>
</dbReference>
<evidence type="ECO:0000313" key="2">
    <source>
        <dbReference type="EMBL" id="GAA0895595.1"/>
    </source>
</evidence>
<dbReference type="EMBL" id="BAAAHP010000163">
    <property type="protein sequence ID" value="GAA0895595.1"/>
    <property type="molecule type" value="Genomic_DNA"/>
</dbReference>
<keyword evidence="2" id="KW-0489">Methyltransferase</keyword>
<dbReference type="GO" id="GO:0032259">
    <property type="term" value="P:methylation"/>
    <property type="evidence" value="ECO:0007669"/>
    <property type="project" value="UniProtKB-KW"/>
</dbReference>
<reference evidence="3" key="1">
    <citation type="journal article" date="2019" name="Int. J. Syst. Evol. Microbiol.">
        <title>The Global Catalogue of Microorganisms (GCM) 10K type strain sequencing project: providing services to taxonomists for standard genome sequencing and annotation.</title>
        <authorList>
            <consortium name="The Broad Institute Genomics Platform"/>
            <consortium name="The Broad Institute Genome Sequencing Center for Infectious Disease"/>
            <person name="Wu L."/>
            <person name="Ma J."/>
        </authorList>
    </citation>
    <scope>NUCLEOTIDE SEQUENCE [LARGE SCALE GENOMIC DNA]</scope>
    <source>
        <strain evidence="3">JCM 11117</strain>
    </source>
</reference>
<feature type="domain" description="23S rRNA (guanine(745)-N(1))-methyltransferase N-terminal" evidence="1">
    <location>
        <begin position="26"/>
        <end position="60"/>
    </location>
</feature>
<dbReference type="PIRSF" id="PIRSF018249">
    <property type="entry name" value="MyrA_prd"/>
    <property type="match status" value="1"/>
</dbReference>
<dbReference type="InterPro" id="IPR029063">
    <property type="entry name" value="SAM-dependent_MTases_sf"/>
</dbReference>